<feature type="transmembrane region" description="Helical" evidence="1">
    <location>
        <begin position="65"/>
        <end position="83"/>
    </location>
</feature>
<dbReference type="OrthoDB" id="3730860at2"/>
<evidence type="ECO:0008006" key="4">
    <source>
        <dbReference type="Google" id="ProtNLM"/>
    </source>
</evidence>
<keyword evidence="1" id="KW-0472">Membrane</keyword>
<sequence>MDVAQHLLVLLHLVAFAALLGGSLVQLRTPEPEVNAAMLHGAWASLVTGVALWVLAGAADLDVSTGAMVVKTVVGVVLTVLAVLNRRFFSIPRGLLVLITVLALAEAAVAVLW</sequence>
<evidence type="ECO:0000313" key="2">
    <source>
        <dbReference type="EMBL" id="SDU80561.1"/>
    </source>
</evidence>
<dbReference type="RefSeq" id="WP_091072467.1">
    <property type="nucleotide sequence ID" value="NZ_LT629799.1"/>
</dbReference>
<dbReference type="EMBL" id="LT629799">
    <property type="protein sequence ID" value="SDU80561.1"/>
    <property type="molecule type" value="Genomic_DNA"/>
</dbReference>
<protein>
    <recommendedName>
        <fullName evidence="4">Integral membrane protein</fullName>
    </recommendedName>
</protein>
<organism evidence="2 3">
    <name type="scientific">Microlunatus sagamiharensis</name>
    <dbReference type="NCBI Taxonomy" id="546874"/>
    <lineage>
        <taxon>Bacteria</taxon>
        <taxon>Bacillati</taxon>
        <taxon>Actinomycetota</taxon>
        <taxon>Actinomycetes</taxon>
        <taxon>Propionibacteriales</taxon>
        <taxon>Propionibacteriaceae</taxon>
        <taxon>Microlunatus</taxon>
    </lineage>
</organism>
<evidence type="ECO:0000313" key="3">
    <source>
        <dbReference type="Proteomes" id="UP000198825"/>
    </source>
</evidence>
<keyword evidence="1" id="KW-1133">Transmembrane helix</keyword>
<evidence type="ECO:0000256" key="1">
    <source>
        <dbReference type="SAM" id="Phobius"/>
    </source>
</evidence>
<keyword evidence="3" id="KW-1185">Reference proteome</keyword>
<feature type="transmembrane region" description="Helical" evidence="1">
    <location>
        <begin position="95"/>
        <end position="112"/>
    </location>
</feature>
<dbReference type="STRING" id="546874.SAMN04488544_0210"/>
<dbReference type="Proteomes" id="UP000198825">
    <property type="component" value="Chromosome I"/>
</dbReference>
<feature type="transmembrane region" description="Helical" evidence="1">
    <location>
        <begin position="6"/>
        <end position="25"/>
    </location>
</feature>
<accession>A0A1H2LJ08</accession>
<proteinExistence type="predicted"/>
<name>A0A1H2LJ08_9ACTN</name>
<gene>
    <name evidence="2" type="ORF">SAMN04488544_0210</name>
</gene>
<reference evidence="3" key="1">
    <citation type="submission" date="2016-10" db="EMBL/GenBank/DDBJ databases">
        <authorList>
            <person name="Varghese N."/>
            <person name="Submissions S."/>
        </authorList>
    </citation>
    <scope>NUCLEOTIDE SEQUENCE [LARGE SCALE GENOMIC DNA]</scope>
    <source>
        <strain evidence="3">DSM 21743</strain>
    </source>
</reference>
<feature type="transmembrane region" description="Helical" evidence="1">
    <location>
        <begin position="37"/>
        <end position="59"/>
    </location>
</feature>
<keyword evidence="1" id="KW-0812">Transmembrane</keyword>
<dbReference type="AlphaFoldDB" id="A0A1H2LJ08"/>